<protein>
    <recommendedName>
        <fullName evidence="5">OmpA-like domain-containing protein</fullName>
    </recommendedName>
</protein>
<accession>A0A502FCA5</accession>
<feature type="compositionally biased region" description="Pro residues" evidence="1">
    <location>
        <begin position="200"/>
        <end position="216"/>
    </location>
</feature>
<dbReference type="Proteomes" id="UP000317078">
    <property type="component" value="Unassembled WGS sequence"/>
</dbReference>
<keyword evidence="2" id="KW-0732">Signal</keyword>
<name>A0A502FCA5_9PROT</name>
<proteinExistence type="predicted"/>
<evidence type="ECO:0000313" key="3">
    <source>
        <dbReference type="EMBL" id="TPG47068.1"/>
    </source>
</evidence>
<feature type="region of interest" description="Disordered" evidence="1">
    <location>
        <begin position="191"/>
        <end position="263"/>
    </location>
</feature>
<organism evidence="3 4">
    <name type="scientific">Muricoccus nepalensis</name>
    <dbReference type="NCBI Taxonomy" id="1854500"/>
    <lineage>
        <taxon>Bacteria</taxon>
        <taxon>Pseudomonadati</taxon>
        <taxon>Pseudomonadota</taxon>
        <taxon>Alphaproteobacteria</taxon>
        <taxon>Acetobacterales</taxon>
        <taxon>Roseomonadaceae</taxon>
        <taxon>Muricoccus</taxon>
    </lineage>
</organism>
<reference evidence="3 4" key="1">
    <citation type="journal article" date="2019" name="Environ. Microbiol.">
        <title>Species interactions and distinct microbial communities in high Arctic permafrost affected cryosols are associated with the CH4 and CO2 gas fluxes.</title>
        <authorList>
            <person name="Altshuler I."/>
            <person name="Hamel J."/>
            <person name="Turney S."/>
            <person name="Magnuson E."/>
            <person name="Levesque R."/>
            <person name="Greer C."/>
            <person name="Whyte L.G."/>
        </authorList>
    </citation>
    <scope>NUCLEOTIDE SEQUENCE [LARGE SCALE GENOMIC DNA]</scope>
    <source>
        <strain evidence="3 4">S9.3B</strain>
    </source>
</reference>
<evidence type="ECO:0000313" key="4">
    <source>
        <dbReference type="Proteomes" id="UP000317078"/>
    </source>
</evidence>
<dbReference type="AlphaFoldDB" id="A0A502FCA5"/>
<evidence type="ECO:0000256" key="2">
    <source>
        <dbReference type="SAM" id="SignalP"/>
    </source>
</evidence>
<feature type="compositionally biased region" description="Low complexity" evidence="1">
    <location>
        <begin position="217"/>
        <end position="245"/>
    </location>
</feature>
<dbReference type="EMBL" id="RCZP01000037">
    <property type="protein sequence ID" value="TPG47068.1"/>
    <property type="molecule type" value="Genomic_DNA"/>
</dbReference>
<dbReference type="RefSeq" id="WP_140886281.1">
    <property type="nucleotide sequence ID" value="NZ_RCZP01000037.1"/>
</dbReference>
<feature type="compositionally biased region" description="Gly residues" evidence="1">
    <location>
        <begin position="246"/>
        <end position="263"/>
    </location>
</feature>
<feature type="chain" id="PRO_5021372606" description="OmpA-like domain-containing protein" evidence="2">
    <location>
        <begin position="28"/>
        <end position="263"/>
    </location>
</feature>
<comment type="caution">
    <text evidence="3">The sequence shown here is derived from an EMBL/GenBank/DDBJ whole genome shotgun (WGS) entry which is preliminary data.</text>
</comment>
<gene>
    <name evidence="3" type="ORF">EAH89_24090</name>
</gene>
<dbReference type="OrthoDB" id="7280780at2"/>
<feature type="compositionally biased region" description="Low complexity" evidence="1">
    <location>
        <begin position="32"/>
        <end position="57"/>
    </location>
</feature>
<feature type="region of interest" description="Disordered" evidence="1">
    <location>
        <begin position="32"/>
        <end position="68"/>
    </location>
</feature>
<evidence type="ECO:0008006" key="5">
    <source>
        <dbReference type="Google" id="ProtNLM"/>
    </source>
</evidence>
<evidence type="ECO:0000256" key="1">
    <source>
        <dbReference type="SAM" id="MobiDB-lite"/>
    </source>
</evidence>
<feature type="signal peptide" evidence="2">
    <location>
        <begin position="1"/>
        <end position="27"/>
    </location>
</feature>
<sequence length="263" mass="25758">MTFPDARRAAATALALLLAALPATRPAALRAQPATAAGTGATGTAVAAPEAEPGEPAEAPPAPASLATGPLRANIPVLPDLPLGPGFERLPIGGWRLTGRAGGGEADHASRLSIETIGRYLAEGTTGRVTVIAQVAGPAEDPSVARRTSLARAVLVKSALVGGGLPGTRIDLRPMGRTAEARDALDIIAPPARPARDEPPPPAPEPPPIPPPPAEPAPRAAAPARGSAARPGGTGAPARATPGNATPGGAGSARPGAPGGQTP</sequence>
<keyword evidence="4" id="KW-1185">Reference proteome</keyword>